<feature type="domain" description="P2X purinoreceptor 7 intracellular" evidence="2">
    <location>
        <begin position="162"/>
        <end position="265"/>
    </location>
</feature>
<name>A0AAN8FAU5_TRICO</name>
<gene>
    <name evidence="3" type="ORF">GCK32_005198</name>
</gene>
<feature type="compositionally biased region" description="Pro residues" evidence="1">
    <location>
        <begin position="276"/>
        <end position="301"/>
    </location>
</feature>
<evidence type="ECO:0000259" key="2">
    <source>
        <dbReference type="Pfam" id="PF20478"/>
    </source>
</evidence>
<comment type="caution">
    <text evidence="3">The sequence shown here is derived from an EMBL/GenBank/DDBJ whole genome shotgun (WGS) entry which is preliminary data.</text>
</comment>
<dbReference type="PANTHER" id="PTHR36981:SF1">
    <property type="entry name" value="P2X PURINORECEPTOR 7 INTRACELLULAR DOMAIN-CONTAINING PROTEIN"/>
    <property type="match status" value="1"/>
</dbReference>
<dbReference type="EMBL" id="WIXE01012080">
    <property type="protein sequence ID" value="KAK5976251.1"/>
    <property type="molecule type" value="Genomic_DNA"/>
</dbReference>
<keyword evidence="4" id="KW-1185">Reference proteome</keyword>
<dbReference type="Proteomes" id="UP001331761">
    <property type="component" value="Unassembled WGS sequence"/>
</dbReference>
<reference evidence="3 4" key="1">
    <citation type="submission" date="2019-10" db="EMBL/GenBank/DDBJ databases">
        <title>Assembly and Annotation for the nematode Trichostrongylus colubriformis.</title>
        <authorList>
            <person name="Martin J."/>
        </authorList>
    </citation>
    <scope>NUCLEOTIDE SEQUENCE [LARGE SCALE GENOMIC DNA]</scope>
    <source>
        <strain evidence="3">G859</strain>
        <tissue evidence="3">Whole worm</tissue>
    </source>
</reference>
<feature type="region of interest" description="Disordered" evidence="1">
    <location>
        <begin position="272"/>
        <end position="314"/>
    </location>
</feature>
<dbReference type="Pfam" id="PF01201">
    <property type="entry name" value="Ribosomal_S8e"/>
    <property type="match status" value="1"/>
</dbReference>
<evidence type="ECO:0000313" key="4">
    <source>
        <dbReference type="Proteomes" id="UP001331761"/>
    </source>
</evidence>
<protein>
    <recommendedName>
        <fullName evidence="2">P2X purinoreceptor 7 intracellular domain-containing protein</fullName>
    </recommendedName>
</protein>
<accession>A0AAN8FAU5</accession>
<dbReference type="PANTHER" id="PTHR36981">
    <property type="entry name" value="ZGC:195170"/>
    <property type="match status" value="1"/>
</dbReference>
<proteinExistence type="predicted"/>
<evidence type="ECO:0000256" key="1">
    <source>
        <dbReference type="SAM" id="MobiDB-lite"/>
    </source>
</evidence>
<organism evidence="3 4">
    <name type="scientific">Trichostrongylus colubriformis</name>
    <name type="common">Black scour worm</name>
    <dbReference type="NCBI Taxonomy" id="6319"/>
    <lineage>
        <taxon>Eukaryota</taxon>
        <taxon>Metazoa</taxon>
        <taxon>Ecdysozoa</taxon>
        <taxon>Nematoda</taxon>
        <taxon>Chromadorea</taxon>
        <taxon>Rhabditida</taxon>
        <taxon>Rhabditina</taxon>
        <taxon>Rhabditomorpha</taxon>
        <taxon>Strongyloidea</taxon>
        <taxon>Trichostrongylidae</taxon>
        <taxon>Trichostrongylus</taxon>
    </lineage>
</organism>
<dbReference type="InterPro" id="IPR022309">
    <property type="entry name" value="Ribosomal_Se8/biogenesis_NSA2"/>
</dbReference>
<dbReference type="Pfam" id="PF20478">
    <property type="entry name" value="P2RX7_C"/>
    <property type="match status" value="1"/>
</dbReference>
<dbReference type="AlphaFoldDB" id="A0AAN8FAU5"/>
<dbReference type="Gene3D" id="2.40.10.310">
    <property type="match status" value="1"/>
</dbReference>
<sequence length="314" mass="35392">MGLRFTKAHVTHPELQTTFYLPTVGVKKDPSTQMYTSLGVITKSTKIEVNVSELGMVTQGGKYGGRAVPVAMGEPDPALVEKVLRKHQVLEGKRREDRHRTKCLLLGRSLSPSRTLNCRWCLCGSCVNFTTVHDNVCCRELLEEEEGEGAQGSRQRREIVQRMREKMTCLGGQCLVQHPSFHKVVLDSEVLSVMVEVRRYEMKKKKRDVRSEDRNRIYRYYAYRSFVAWAYGHLGLGNRYEVPACVRAAIMAAYPSRTGEYVGFRMNSRPTLAHPHLPPTAPLPRPSPTPVRTHAPPPPVQLPANPLRLQGCAS</sequence>
<dbReference type="InterPro" id="IPR046815">
    <property type="entry name" value="P2RX7_C"/>
</dbReference>
<evidence type="ECO:0000313" key="3">
    <source>
        <dbReference type="EMBL" id="KAK5976251.1"/>
    </source>
</evidence>